<feature type="compositionally biased region" description="Basic and acidic residues" evidence="1">
    <location>
        <begin position="686"/>
        <end position="709"/>
    </location>
</feature>
<feature type="compositionally biased region" description="Polar residues" evidence="1">
    <location>
        <begin position="455"/>
        <end position="465"/>
    </location>
</feature>
<protein>
    <recommendedName>
        <fullName evidence="2">Gfd2/YDR514C-like C-terminal domain-containing protein</fullName>
    </recommendedName>
</protein>
<sequence length="731" mass="79073">MGDRYGTALEFDVDLHSIYAAYLGHFETNGIDWWDKSWGGYFLTFNDFLGFGWEVMTVVDAHTGRPHIAVRKEQIALFAKMIRTRFGEVLPKDPPTILPLEPVNTKHLALRRLLNISDLASYRKLALTLPAAELNYIRTRVRAGEPGVISQLFYAGVADDVPKNCGVRDNGVGYTWACVKTTWWERGGPPYGVIPGHGRTQGKPAPGQAGKGLVLEIGLAVLRCPNLHAVDVWPPNPGQNFRKSHFITEEWVDKRANTNPPSYPRNYAFGKSRFVNEKDAEKILDANLSSIASQENDNSPNTLILLHVGDPNPLPVPTSSTLPSNVLNLDLLAFEYNMRREAQARGLPGAGDRRDPLPNLASLLQTLQIPVPPYVPLGNAGNEAFYTLLAFQKLLMADTRLPDILLGPPQGYLPYSNALPVFPPPQSMSMVFPAASYAPVYPSLLPPQFPDSRRSSYASQPTSPARPSLKQGRKVSDDPRPRPVSFSVDRTPMSTPANADSLTKGGTIRASSNNRERATLPRSRTVFWDDAEYAPAEDVERTPGRSIRPSQATTAAVSDPEVFRPPERAEGKRGSGILSLHAGSSSGTGTNESSDSDLMRRGRGKMPPSAMRGPGGRASRSISWDKGLPLAASSGPRGAMGGSDPSSPQSKSKIPLDREQRGSLGSSTGSGSERRISNEDGQDGGAGDKEKGKGKGKEGGNGGKDEKGKGKLKQAGSVKNLAGALARFWTE</sequence>
<feature type="compositionally biased region" description="Low complexity" evidence="1">
    <location>
        <begin position="583"/>
        <end position="593"/>
    </location>
</feature>
<dbReference type="GO" id="GO:0005634">
    <property type="term" value="C:nucleus"/>
    <property type="evidence" value="ECO:0007669"/>
    <property type="project" value="TreeGrafter"/>
</dbReference>
<name>A0A4Q1BN85_TREME</name>
<keyword evidence="4" id="KW-1185">Reference proteome</keyword>
<feature type="compositionally biased region" description="Basic and acidic residues" evidence="1">
    <location>
        <begin position="561"/>
        <end position="573"/>
    </location>
</feature>
<dbReference type="PANTHER" id="PTHR28083:SF1">
    <property type="entry name" value="GOOD FOR FULL DBP5 ACTIVITY PROTEIN 2"/>
    <property type="match status" value="1"/>
</dbReference>
<evidence type="ECO:0000313" key="4">
    <source>
        <dbReference type="Proteomes" id="UP000289152"/>
    </source>
</evidence>
<feature type="region of interest" description="Disordered" evidence="1">
    <location>
        <begin position="451"/>
        <end position="523"/>
    </location>
</feature>
<dbReference type="InParanoid" id="A0A4Q1BN85"/>
<feature type="compositionally biased region" description="Polar residues" evidence="1">
    <location>
        <begin position="492"/>
        <end position="501"/>
    </location>
</feature>
<proteinExistence type="predicted"/>
<dbReference type="InterPro" id="IPR048519">
    <property type="entry name" value="Gfd2/YDR514C-like_C"/>
</dbReference>
<dbReference type="EMBL" id="SDIL01000033">
    <property type="protein sequence ID" value="RXK39311.1"/>
    <property type="molecule type" value="Genomic_DNA"/>
</dbReference>
<dbReference type="Proteomes" id="UP000289152">
    <property type="component" value="Unassembled WGS sequence"/>
</dbReference>
<feature type="region of interest" description="Disordered" evidence="1">
    <location>
        <begin position="535"/>
        <end position="731"/>
    </location>
</feature>
<evidence type="ECO:0000313" key="3">
    <source>
        <dbReference type="EMBL" id="RXK39311.1"/>
    </source>
</evidence>
<feature type="domain" description="Gfd2/YDR514C-like C-terminal" evidence="2">
    <location>
        <begin position="212"/>
        <end position="393"/>
    </location>
</feature>
<dbReference type="AlphaFoldDB" id="A0A4Q1BN85"/>
<gene>
    <name evidence="3" type="ORF">M231_03390</name>
</gene>
<feature type="compositionally biased region" description="Low complexity" evidence="1">
    <location>
        <begin position="662"/>
        <end position="671"/>
    </location>
</feature>
<comment type="caution">
    <text evidence="3">The sequence shown here is derived from an EMBL/GenBank/DDBJ whole genome shotgun (WGS) entry which is preliminary data.</text>
</comment>
<evidence type="ECO:0000256" key="1">
    <source>
        <dbReference type="SAM" id="MobiDB-lite"/>
    </source>
</evidence>
<dbReference type="InterPro" id="IPR040151">
    <property type="entry name" value="Gfd2/YDR514C-like"/>
</dbReference>
<dbReference type="VEuPathDB" id="FungiDB:TREMEDRAFT_73483"/>
<accession>A0A4Q1BN85</accession>
<dbReference type="OrthoDB" id="5953249at2759"/>
<reference evidence="3 4" key="1">
    <citation type="submission" date="2016-06" db="EMBL/GenBank/DDBJ databases">
        <title>Evolution of pathogenesis and genome organization in the Tremellales.</title>
        <authorList>
            <person name="Cuomo C."/>
            <person name="Litvintseva A."/>
            <person name="Heitman J."/>
            <person name="Chen Y."/>
            <person name="Sun S."/>
            <person name="Springer D."/>
            <person name="Dromer F."/>
            <person name="Young S."/>
            <person name="Zeng Q."/>
            <person name="Chapman S."/>
            <person name="Gujja S."/>
            <person name="Saif S."/>
            <person name="Birren B."/>
        </authorList>
    </citation>
    <scope>NUCLEOTIDE SEQUENCE [LARGE SCALE GENOMIC DNA]</scope>
    <source>
        <strain evidence="3 4">ATCC 28783</strain>
    </source>
</reference>
<organism evidence="3 4">
    <name type="scientific">Tremella mesenterica</name>
    <name type="common">Jelly fungus</name>
    <dbReference type="NCBI Taxonomy" id="5217"/>
    <lineage>
        <taxon>Eukaryota</taxon>
        <taxon>Fungi</taxon>
        <taxon>Dikarya</taxon>
        <taxon>Basidiomycota</taxon>
        <taxon>Agaricomycotina</taxon>
        <taxon>Tremellomycetes</taxon>
        <taxon>Tremellales</taxon>
        <taxon>Tremellaceae</taxon>
        <taxon>Tremella</taxon>
    </lineage>
</organism>
<dbReference type="PANTHER" id="PTHR28083">
    <property type="entry name" value="GOOD FOR FULL DBP5 ACTIVITY PROTEIN 2"/>
    <property type="match status" value="1"/>
</dbReference>
<evidence type="ECO:0000259" key="2">
    <source>
        <dbReference type="Pfam" id="PF21762"/>
    </source>
</evidence>
<dbReference type="Pfam" id="PF21762">
    <property type="entry name" value="DEDDh_C"/>
    <property type="match status" value="1"/>
</dbReference>